<sequence length="92" mass="10198">MQWNISQSPERWISETGGLRHEPSFKFLAFNAGPRTCLGKNIAMNVMKTVVVGTLQNYEINVIGGQKFEPAPGLILHMRNGLKVTLAKKCLA</sequence>
<comment type="caution">
    <text evidence="9">The sequence shown here is derived from an EMBL/GenBank/DDBJ whole genome shotgun (WGS) entry which is preliminary data.</text>
</comment>
<dbReference type="GO" id="GO:0020037">
    <property type="term" value="F:heme binding"/>
    <property type="evidence" value="ECO:0007669"/>
    <property type="project" value="InterPro"/>
</dbReference>
<keyword evidence="10" id="KW-1185">Reference proteome</keyword>
<keyword evidence="6 8" id="KW-0408">Iron</keyword>
<dbReference type="GO" id="GO:0005506">
    <property type="term" value="F:iron ion binding"/>
    <property type="evidence" value="ECO:0007669"/>
    <property type="project" value="InterPro"/>
</dbReference>
<dbReference type="GO" id="GO:0016705">
    <property type="term" value="F:oxidoreductase activity, acting on paired donors, with incorporation or reduction of molecular oxygen"/>
    <property type="evidence" value="ECO:0007669"/>
    <property type="project" value="InterPro"/>
</dbReference>
<evidence type="ECO:0000256" key="7">
    <source>
        <dbReference type="ARBA" id="ARBA00023033"/>
    </source>
</evidence>
<dbReference type="GO" id="GO:0004497">
    <property type="term" value="F:monooxygenase activity"/>
    <property type="evidence" value="ECO:0007669"/>
    <property type="project" value="UniProtKB-KW"/>
</dbReference>
<organism evidence="9 10">
    <name type="scientific">Microthlaspi erraticum</name>
    <dbReference type="NCBI Taxonomy" id="1685480"/>
    <lineage>
        <taxon>Eukaryota</taxon>
        <taxon>Viridiplantae</taxon>
        <taxon>Streptophyta</taxon>
        <taxon>Embryophyta</taxon>
        <taxon>Tracheophyta</taxon>
        <taxon>Spermatophyta</taxon>
        <taxon>Magnoliopsida</taxon>
        <taxon>eudicotyledons</taxon>
        <taxon>Gunneridae</taxon>
        <taxon>Pentapetalae</taxon>
        <taxon>rosids</taxon>
        <taxon>malvids</taxon>
        <taxon>Brassicales</taxon>
        <taxon>Brassicaceae</taxon>
        <taxon>Coluteocarpeae</taxon>
        <taxon>Microthlaspi</taxon>
    </lineage>
</organism>
<dbReference type="InterPro" id="IPR036396">
    <property type="entry name" value="Cyt_P450_sf"/>
</dbReference>
<protein>
    <recommendedName>
        <fullName evidence="11">Cytochrome P450</fullName>
    </recommendedName>
</protein>
<evidence type="ECO:0000256" key="3">
    <source>
        <dbReference type="ARBA" id="ARBA00022617"/>
    </source>
</evidence>
<evidence type="ECO:0000256" key="1">
    <source>
        <dbReference type="ARBA" id="ARBA00001971"/>
    </source>
</evidence>
<dbReference type="InterPro" id="IPR001128">
    <property type="entry name" value="Cyt_P450"/>
</dbReference>
<accession>A0A6D2LC21</accession>
<dbReference type="PANTHER" id="PTHR24296">
    <property type="entry name" value="CYTOCHROME P450"/>
    <property type="match status" value="1"/>
</dbReference>
<evidence type="ECO:0000256" key="2">
    <source>
        <dbReference type="ARBA" id="ARBA00010617"/>
    </source>
</evidence>
<dbReference type="EMBL" id="CACVBM020001939">
    <property type="protein sequence ID" value="CAA7062320.1"/>
    <property type="molecule type" value="Genomic_DNA"/>
</dbReference>
<dbReference type="Proteomes" id="UP000467841">
    <property type="component" value="Unassembled WGS sequence"/>
</dbReference>
<comment type="similarity">
    <text evidence="2 8">Belongs to the cytochrome P450 family.</text>
</comment>
<dbReference type="InterPro" id="IPR017972">
    <property type="entry name" value="Cyt_P450_CS"/>
</dbReference>
<dbReference type="AlphaFoldDB" id="A0A6D2LC21"/>
<evidence type="ECO:0008006" key="11">
    <source>
        <dbReference type="Google" id="ProtNLM"/>
    </source>
</evidence>
<keyword evidence="4 8" id="KW-0479">Metal-binding</keyword>
<keyword evidence="5 8" id="KW-0560">Oxidoreductase</keyword>
<dbReference type="SUPFAM" id="SSF48264">
    <property type="entry name" value="Cytochrome P450"/>
    <property type="match status" value="1"/>
</dbReference>
<evidence type="ECO:0000256" key="4">
    <source>
        <dbReference type="ARBA" id="ARBA00022723"/>
    </source>
</evidence>
<evidence type="ECO:0000256" key="8">
    <source>
        <dbReference type="RuleBase" id="RU000461"/>
    </source>
</evidence>
<gene>
    <name evidence="9" type="ORF">MERR_LOCUS49556</name>
</gene>
<proteinExistence type="inferred from homology"/>
<reference evidence="9" key="1">
    <citation type="submission" date="2020-01" db="EMBL/GenBank/DDBJ databases">
        <authorList>
            <person name="Mishra B."/>
        </authorList>
    </citation>
    <scope>NUCLEOTIDE SEQUENCE [LARGE SCALE GENOMIC DNA]</scope>
</reference>
<evidence type="ECO:0000256" key="6">
    <source>
        <dbReference type="ARBA" id="ARBA00023004"/>
    </source>
</evidence>
<keyword evidence="3 8" id="KW-0349">Heme</keyword>
<dbReference type="PROSITE" id="PS00086">
    <property type="entry name" value="CYTOCHROME_P450"/>
    <property type="match status" value="1"/>
</dbReference>
<dbReference type="Gene3D" id="1.10.630.10">
    <property type="entry name" value="Cytochrome P450"/>
    <property type="match status" value="1"/>
</dbReference>
<evidence type="ECO:0000313" key="10">
    <source>
        <dbReference type="Proteomes" id="UP000467841"/>
    </source>
</evidence>
<dbReference type="Pfam" id="PF00067">
    <property type="entry name" value="p450"/>
    <property type="match status" value="1"/>
</dbReference>
<evidence type="ECO:0000256" key="5">
    <source>
        <dbReference type="ARBA" id="ARBA00023002"/>
    </source>
</evidence>
<keyword evidence="7 8" id="KW-0503">Monooxygenase</keyword>
<comment type="cofactor">
    <cofactor evidence="1">
        <name>heme</name>
        <dbReference type="ChEBI" id="CHEBI:30413"/>
    </cofactor>
</comment>
<name>A0A6D2LC21_9BRAS</name>
<evidence type="ECO:0000313" key="9">
    <source>
        <dbReference type="EMBL" id="CAA7062320.1"/>
    </source>
</evidence>
<dbReference type="GO" id="GO:0006629">
    <property type="term" value="P:lipid metabolic process"/>
    <property type="evidence" value="ECO:0007669"/>
    <property type="project" value="UniProtKB-ARBA"/>
</dbReference>
<dbReference type="OrthoDB" id="1896685at2759"/>